<dbReference type="EMBL" id="UINC01171400">
    <property type="protein sequence ID" value="SVD75946.1"/>
    <property type="molecule type" value="Genomic_DNA"/>
</dbReference>
<gene>
    <name evidence="2" type="ORF">METZ01_LOCUS428800</name>
</gene>
<evidence type="ECO:0000313" key="2">
    <source>
        <dbReference type="EMBL" id="SVD75946.1"/>
    </source>
</evidence>
<evidence type="ECO:0000256" key="1">
    <source>
        <dbReference type="SAM" id="MobiDB-lite"/>
    </source>
</evidence>
<dbReference type="AlphaFoldDB" id="A0A382XY43"/>
<proteinExistence type="predicted"/>
<feature type="non-terminal residue" evidence="2">
    <location>
        <position position="27"/>
    </location>
</feature>
<name>A0A382XY43_9ZZZZ</name>
<organism evidence="2">
    <name type="scientific">marine metagenome</name>
    <dbReference type="NCBI Taxonomy" id="408172"/>
    <lineage>
        <taxon>unclassified sequences</taxon>
        <taxon>metagenomes</taxon>
        <taxon>ecological metagenomes</taxon>
    </lineage>
</organism>
<accession>A0A382XY43</accession>
<sequence length="27" mass="2889">MKKRRGADNEDGGMRAACFSISSNGET</sequence>
<reference evidence="2" key="1">
    <citation type="submission" date="2018-05" db="EMBL/GenBank/DDBJ databases">
        <authorList>
            <person name="Lanie J.A."/>
            <person name="Ng W.-L."/>
            <person name="Kazmierczak K.M."/>
            <person name="Andrzejewski T.M."/>
            <person name="Davidsen T.M."/>
            <person name="Wayne K.J."/>
            <person name="Tettelin H."/>
            <person name="Glass J.I."/>
            <person name="Rusch D."/>
            <person name="Podicherti R."/>
            <person name="Tsui H.-C.T."/>
            <person name="Winkler M.E."/>
        </authorList>
    </citation>
    <scope>NUCLEOTIDE SEQUENCE</scope>
</reference>
<protein>
    <submittedName>
        <fullName evidence="2">Uncharacterized protein</fullName>
    </submittedName>
</protein>
<feature type="region of interest" description="Disordered" evidence="1">
    <location>
        <begin position="1"/>
        <end position="27"/>
    </location>
</feature>